<evidence type="ECO:0000313" key="6">
    <source>
        <dbReference type="EnsemblMetazoa" id="CJA16422.1"/>
    </source>
</evidence>
<evidence type="ECO:0000256" key="3">
    <source>
        <dbReference type="ARBA" id="ARBA00023242"/>
    </source>
</evidence>
<feature type="region of interest" description="Disordered" evidence="5">
    <location>
        <begin position="385"/>
        <end position="430"/>
    </location>
</feature>
<dbReference type="GO" id="GO:0005634">
    <property type="term" value="C:nucleus"/>
    <property type="evidence" value="ECO:0007669"/>
    <property type="project" value="UniProtKB-SubCell"/>
</dbReference>
<dbReference type="InterPro" id="IPR024861">
    <property type="entry name" value="Donson"/>
</dbReference>
<evidence type="ECO:0000256" key="5">
    <source>
        <dbReference type="SAM" id="MobiDB-lite"/>
    </source>
</evidence>
<proteinExistence type="inferred from homology"/>
<keyword evidence="7" id="KW-1185">Reference proteome</keyword>
<comment type="subcellular location">
    <subcellularLocation>
        <location evidence="1">Nucleus</location>
    </subcellularLocation>
</comment>
<keyword evidence="3" id="KW-0539">Nucleus</keyword>
<sequence length="514" mass="57992">MSENIYNPKDRIKHHLKRKSSSRVVDSPRMPSSAAEIRFVTMNSESCPVPIASNPFKASSPPRKRRQTQVKFIDSEENAQDSFSANILRFQINSEETNNKNASILSELHGVGKRDTELEKDQPNRFKNLDSKFIQEFHAVDFSHLFDRTFNEKPVALLSEEEQSEEIPLDLRIGSKLRIVSKSPFSWMSTRKTTGIVSVRIPASERFKGMTYFNELYLTGLENPTTPVPTSCLSVLEAASLYWQFPVIPGMALYPRITSELKSVDRVPLTTVATDRLTEQWTECFEQLFMSFKKNERESFYVACAVFNVLFTKTNISDEVEINEESQSCFRSFSGQKLVALVSHTVSSTREHLRSQGVNYEVINAKPMKKMPSFSSINNSQSCSLSGFESKESTGDHDNSSKLSRSDNDSSDENDSPTKANQKWLDDIGVSPRQLKSSKRKLATTMADQDGISCLLVKGSAVQSLYNMLMSSDFVHEKTGPYTKVPPTLISPAPFLYGQLLSLNSMRGDRLPWI</sequence>
<evidence type="ECO:0000313" key="7">
    <source>
        <dbReference type="Proteomes" id="UP000005237"/>
    </source>
</evidence>
<accession>A0A8R1E0A0</accession>
<reference evidence="7" key="1">
    <citation type="submission" date="2010-08" db="EMBL/GenBank/DDBJ databases">
        <authorList>
            <consortium name="Caenorhabditis japonica Sequencing Consortium"/>
            <person name="Wilson R.K."/>
        </authorList>
    </citation>
    <scope>NUCLEOTIDE SEQUENCE [LARGE SCALE GENOMIC DNA]</scope>
    <source>
        <strain evidence="7">DF5081</strain>
    </source>
</reference>
<evidence type="ECO:0000256" key="1">
    <source>
        <dbReference type="ARBA" id="ARBA00004123"/>
    </source>
</evidence>
<keyword evidence="2" id="KW-0217">Developmental protein</keyword>
<dbReference type="EnsemblMetazoa" id="CJA16422.1">
    <property type="protein sequence ID" value="CJA16422.1"/>
    <property type="gene ID" value="WBGene00135626"/>
</dbReference>
<dbReference type="AlphaFoldDB" id="A0A8R1E0A0"/>
<evidence type="ECO:0000256" key="2">
    <source>
        <dbReference type="ARBA" id="ARBA00022473"/>
    </source>
</evidence>
<dbReference type="GO" id="GO:0033260">
    <property type="term" value="P:nuclear DNA replication"/>
    <property type="evidence" value="ECO:0007669"/>
    <property type="project" value="TreeGrafter"/>
</dbReference>
<dbReference type="PANTHER" id="PTHR12972">
    <property type="entry name" value="DOWNSTREAM NEIGHBOR OF SON"/>
    <property type="match status" value="1"/>
</dbReference>
<protein>
    <submittedName>
        <fullName evidence="6">Uncharacterized protein</fullName>
    </submittedName>
</protein>
<organism evidence="6 7">
    <name type="scientific">Caenorhabditis japonica</name>
    <dbReference type="NCBI Taxonomy" id="281687"/>
    <lineage>
        <taxon>Eukaryota</taxon>
        <taxon>Metazoa</taxon>
        <taxon>Ecdysozoa</taxon>
        <taxon>Nematoda</taxon>
        <taxon>Chromadorea</taxon>
        <taxon>Rhabditida</taxon>
        <taxon>Rhabditina</taxon>
        <taxon>Rhabditomorpha</taxon>
        <taxon>Rhabditoidea</taxon>
        <taxon>Rhabditidae</taxon>
        <taxon>Peloderinae</taxon>
        <taxon>Caenorhabditis</taxon>
    </lineage>
</organism>
<evidence type="ECO:0000256" key="4">
    <source>
        <dbReference type="ARBA" id="ARBA00025806"/>
    </source>
</evidence>
<comment type="similarity">
    <text evidence="4">Belongs to the DONSON family.</text>
</comment>
<reference evidence="6" key="2">
    <citation type="submission" date="2022-06" db="UniProtKB">
        <authorList>
            <consortium name="EnsemblMetazoa"/>
        </authorList>
    </citation>
    <scope>IDENTIFICATION</scope>
    <source>
        <strain evidence="6">DF5081</strain>
    </source>
</reference>
<name>A0A8R1E0A0_CAEJA</name>
<dbReference type="PANTHER" id="PTHR12972:SF0">
    <property type="entry name" value="PROTEIN DOWNSTREAM NEIGHBOR OF SON"/>
    <property type="match status" value="1"/>
</dbReference>
<dbReference type="Proteomes" id="UP000005237">
    <property type="component" value="Unassembled WGS sequence"/>
</dbReference>
<feature type="compositionally biased region" description="Basic and acidic residues" evidence="5">
    <location>
        <begin position="389"/>
        <end position="408"/>
    </location>
</feature>